<protein>
    <submittedName>
        <fullName evidence="1">Uncharacterized protein</fullName>
    </submittedName>
</protein>
<accession>A0A097ESH0</accession>
<name>A0A097ESH0_9LEPT</name>
<dbReference type="EMBL" id="CP006694">
    <property type="protein sequence ID" value="AIT10879.1"/>
    <property type="molecule type" value="Genomic_DNA"/>
</dbReference>
<reference evidence="1 2" key="1">
    <citation type="journal article" date="2012" name="Gene">
        <title>Sequence of Leptospira santarosai serovar Shermani genome and prediction of virulence-associated genes.</title>
        <authorList>
            <person name="Chou L.F."/>
            <person name="Chen Y.T."/>
            <person name="Lu C.W."/>
            <person name="Ko Y.C."/>
            <person name="Tang C.Y."/>
            <person name="Pan M.J."/>
            <person name="Tian Y.C."/>
            <person name="Chiu C.H."/>
            <person name="Hung C.C."/>
            <person name="Yang C.W."/>
        </authorList>
    </citation>
    <scope>NUCLEOTIDE SEQUENCE [LARGE SCALE GENOMIC DNA]</scope>
    <source>
        <strain evidence="1">LT 821</strain>
    </source>
</reference>
<gene>
    <name evidence="1" type="ORF">LSS_21460</name>
</gene>
<sequence>MSVNIDSNRFPVFIQVYIEIRVDFFRFKRWTI</sequence>
<dbReference type="AlphaFoldDB" id="A0A097ESH0"/>
<dbReference type="KEGG" id="lst:LSS_21460"/>
<dbReference type="Proteomes" id="UP000035800">
    <property type="component" value="Chromosome I"/>
</dbReference>
<organism evidence="1 2">
    <name type="scientific">Leptospira santarosai serovar Shermani str. LT 821</name>
    <dbReference type="NCBI Taxonomy" id="758847"/>
    <lineage>
        <taxon>Bacteria</taxon>
        <taxon>Pseudomonadati</taxon>
        <taxon>Spirochaetota</taxon>
        <taxon>Spirochaetia</taxon>
        <taxon>Leptospirales</taxon>
        <taxon>Leptospiraceae</taxon>
        <taxon>Leptospira</taxon>
    </lineage>
</organism>
<evidence type="ECO:0000313" key="2">
    <source>
        <dbReference type="Proteomes" id="UP000035800"/>
    </source>
</evidence>
<evidence type="ECO:0000313" key="1">
    <source>
        <dbReference type="EMBL" id="AIT10879.1"/>
    </source>
</evidence>
<proteinExistence type="predicted"/>
<reference evidence="1 2" key="2">
    <citation type="journal article" date="2014" name="Emerg. Microbes Infect.">
        <title>Potential impact on kidney infection: a whole-genome analysis of Leptospira santarosai serovar Shermani.</title>
        <authorList>
            <person name="Chou L.F."/>
            <person name="Chen T.W."/>
            <person name="Ko Y.C."/>
            <person name="Pan M.J."/>
            <person name="Tian Y.C."/>
            <person name="Chiu C.H."/>
            <person name="Tang P."/>
            <person name="Hung C.C."/>
            <person name="Yang C.W."/>
        </authorList>
    </citation>
    <scope>NUCLEOTIDE SEQUENCE</scope>
    <source>
        <strain evidence="1 2">LT 821</strain>
    </source>
</reference>